<dbReference type="InterPro" id="IPR029062">
    <property type="entry name" value="Class_I_gatase-like"/>
</dbReference>
<keyword evidence="1" id="KW-1133">Transmembrane helix</keyword>
<feature type="transmembrane region" description="Helical" evidence="1">
    <location>
        <begin position="561"/>
        <end position="577"/>
    </location>
</feature>
<feature type="transmembrane region" description="Helical" evidence="1">
    <location>
        <begin position="41"/>
        <end position="63"/>
    </location>
</feature>
<dbReference type="RefSeq" id="WP_324179834.1">
    <property type="nucleotide sequence ID" value="NZ_BAABAW010000007.1"/>
</dbReference>
<name>A0ABU5ZV69_9FLAO</name>
<sequence length="583" mass="67304">MTDTFTFLNDELIWKVGSIGLLLWGVFIWKESSEYGSYRFWIKVIVSLLAIVSLMAIVLQPAISSSRKSTKAILLTNGYNKSQLDSLKKVHKKIKVLTYEVNNLSFENEVDSIFLLGYGVEPFDFEHFKNQSGYYIPENLPSGIVQFDYNHQNFVGKSIMFHGVYSNPKKGNRLLLEDPGGVTVDSLVLTSEVRREFLLKAKLNIKGNHTFYIIEKDSLGEVLSKDPVPVVVEEAKFLKILMLNNFPTFETKYLKNYLTSLGHEIIVKSKLTKGRYKFEYFNTEKSRIGALTEKKLKDFDLVVIDAFSLRNLGRKSFLALENSVKVNGLGVLIQPDNNFFSTSNNIGDFVFVRDKNNEVTLKDLPKKKVTKNTFLFKNEFEILPIHKNIDKEIISAYRRVGNGRVGATILENTYELLLQGDSVMYKQLWSGVIEKLGNREIKTSQWQSNGAVVQVDRPFDFSLRTSIEKPIVKTSNEYSISLRQDINLKNVWYGTTYPIEQGWHKLWVEQDSTATFNYLVTDSLYWKSQKHYKNIEENIRYFNTSSIKAQVNQPLQPINTLWFYLLFLMCSGFLWLEPKMIKD</sequence>
<gene>
    <name evidence="2" type="ORF">U6A24_10050</name>
</gene>
<feature type="transmembrane region" description="Helical" evidence="1">
    <location>
        <begin position="12"/>
        <end position="29"/>
    </location>
</feature>
<comment type="caution">
    <text evidence="2">The sequence shown here is derived from an EMBL/GenBank/DDBJ whole genome shotgun (WGS) entry which is preliminary data.</text>
</comment>
<evidence type="ECO:0000313" key="2">
    <source>
        <dbReference type="EMBL" id="MEB3345805.1"/>
    </source>
</evidence>
<protein>
    <submittedName>
        <fullName evidence="2">Uncharacterized protein</fullName>
    </submittedName>
</protein>
<dbReference type="EMBL" id="JAYKLX010000004">
    <property type="protein sequence ID" value="MEB3345805.1"/>
    <property type="molecule type" value="Genomic_DNA"/>
</dbReference>
<keyword evidence="3" id="KW-1185">Reference proteome</keyword>
<evidence type="ECO:0000313" key="3">
    <source>
        <dbReference type="Proteomes" id="UP001327027"/>
    </source>
</evidence>
<organism evidence="2 3">
    <name type="scientific">Aquimarina gracilis</name>
    <dbReference type="NCBI Taxonomy" id="874422"/>
    <lineage>
        <taxon>Bacteria</taxon>
        <taxon>Pseudomonadati</taxon>
        <taxon>Bacteroidota</taxon>
        <taxon>Flavobacteriia</taxon>
        <taxon>Flavobacteriales</taxon>
        <taxon>Flavobacteriaceae</taxon>
        <taxon>Aquimarina</taxon>
    </lineage>
</organism>
<dbReference type="Proteomes" id="UP001327027">
    <property type="component" value="Unassembled WGS sequence"/>
</dbReference>
<keyword evidence="1" id="KW-0812">Transmembrane</keyword>
<reference evidence="2 3" key="1">
    <citation type="journal article" date="2013" name="Int. J. Syst. Evol. Microbiol.">
        <title>Aquimarina gracilis sp. nov., isolated from the gut microflora of a mussel, Mytilus coruscus, and emended description of Aquimarina spongiae.</title>
        <authorList>
            <person name="Park S.C."/>
            <person name="Choe H.N."/>
            <person name="Baik K.S."/>
            <person name="Seong C.N."/>
        </authorList>
    </citation>
    <scope>NUCLEOTIDE SEQUENCE [LARGE SCALE GENOMIC DNA]</scope>
    <source>
        <strain evidence="2 3">PSC32</strain>
    </source>
</reference>
<dbReference type="SUPFAM" id="SSF52317">
    <property type="entry name" value="Class I glutamine amidotransferase-like"/>
    <property type="match status" value="1"/>
</dbReference>
<evidence type="ECO:0000256" key="1">
    <source>
        <dbReference type="SAM" id="Phobius"/>
    </source>
</evidence>
<proteinExistence type="predicted"/>
<accession>A0ABU5ZV69</accession>
<keyword evidence="1" id="KW-0472">Membrane</keyword>